<reference evidence="1" key="1">
    <citation type="submission" date="2021-02" db="EMBL/GenBank/DDBJ databases">
        <authorList>
            <consortium name="DOE Joint Genome Institute"/>
            <person name="Ahrendt S."/>
            <person name="Looney B.P."/>
            <person name="Miyauchi S."/>
            <person name="Morin E."/>
            <person name="Drula E."/>
            <person name="Courty P.E."/>
            <person name="Chicoki N."/>
            <person name="Fauchery L."/>
            <person name="Kohler A."/>
            <person name="Kuo A."/>
            <person name="Labutti K."/>
            <person name="Pangilinan J."/>
            <person name="Lipzen A."/>
            <person name="Riley R."/>
            <person name="Andreopoulos W."/>
            <person name="He G."/>
            <person name="Johnson J."/>
            <person name="Barry K.W."/>
            <person name="Grigoriev I.V."/>
            <person name="Nagy L."/>
            <person name="Hibbett D."/>
            <person name="Henrissat B."/>
            <person name="Matheny P.B."/>
            <person name="Labbe J."/>
            <person name="Martin F."/>
        </authorList>
    </citation>
    <scope>NUCLEOTIDE SEQUENCE</scope>
    <source>
        <strain evidence="1">EC-137</strain>
    </source>
</reference>
<dbReference type="EMBL" id="MU273599">
    <property type="protein sequence ID" value="KAI0030939.1"/>
    <property type="molecule type" value="Genomic_DNA"/>
</dbReference>
<accession>A0ACB8QGK3</accession>
<dbReference type="Proteomes" id="UP000814128">
    <property type="component" value="Unassembled WGS sequence"/>
</dbReference>
<protein>
    <submittedName>
        <fullName evidence="1">Alpha/Beta hydrolase protein</fullName>
    </submittedName>
</protein>
<keyword evidence="2" id="KW-1185">Reference proteome</keyword>
<evidence type="ECO:0000313" key="2">
    <source>
        <dbReference type="Proteomes" id="UP000814128"/>
    </source>
</evidence>
<gene>
    <name evidence="1" type="ORF">K488DRAFT_53166</name>
</gene>
<name>A0ACB8QGK3_9AGAM</name>
<sequence>MKSDVEPKSVFPLLVYFHGGGFITGSIEENDFRLQMLCVEHQISILNVDYRLAPEYPFPVPMDDCMAAMKWAIANPSLLSTDVRKGLIVMGTSAGAQLATVTALRARDDGFFAEARLTGQILQIPMTCHPDAYPEKYSDQLLSLQQNANAPKLTAREVRFAWKLLKGPPSDLYTSPLLAPLHRLPPTFLQVTGLDPLRDDGLVYERLLREAGVKTMLQIYPGVPHTFEITYPEIAAAKKYKEDLDEGLRWVLRNREQP</sequence>
<organism evidence="1 2">
    <name type="scientific">Vararia minispora EC-137</name>
    <dbReference type="NCBI Taxonomy" id="1314806"/>
    <lineage>
        <taxon>Eukaryota</taxon>
        <taxon>Fungi</taxon>
        <taxon>Dikarya</taxon>
        <taxon>Basidiomycota</taxon>
        <taxon>Agaricomycotina</taxon>
        <taxon>Agaricomycetes</taxon>
        <taxon>Russulales</taxon>
        <taxon>Lachnocladiaceae</taxon>
        <taxon>Vararia</taxon>
    </lineage>
</organism>
<proteinExistence type="predicted"/>
<keyword evidence="1" id="KW-0378">Hydrolase</keyword>
<reference evidence="1" key="2">
    <citation type="journal article" date="2022" name="New Phytol.">
        <title>Evolutionary transition to the ectomycorrhizal habit in the genomes of a hyperdiverse lineage of mushroom-forming fungi.</title>
        <authorList>
            <person name="Looney B."/>
            <person name="Miyauchi S."/>
            <person name="Morin E."/>
            <person name="Drula E."/>
            <person name="Courty P.E."/>
            <person name="Kohler A."/>
            <person name="Kuo A."/>
            <person name="LaButti K."/>
            <person name="Pangilinan J."/>
            <person name="Lipzen A."/>
            <person name="Riley R."/>
            <person name="Andreopoulos W."/>
            <person name="He G."/>
            <person name="Johnson J."/>
            <person name="Nolan M."/>
            <person name="Tritt A."/>
            <person name="Barry K.W."/>
            <person name="Grigoriev I.V."/>
            <person name="Nagy L.G."/>
            <person name="Hibbett D."/>
            <person name="Henrissat B."/>
            <person name="Matheny P.B."/>
            <person name="Labbe J."/>
            <person name="Martin F.M."/>
        </authorList>
    </citation>
    <scope>NUCLEOTIDE SEQUENCE</scope>
    <source>
        <strain evidence="1">EC-137</strain>
    </source>
</reference>
<comment type="caution">
    <text evidence="1">The sequence shown here is derived from an EMBL/GenBank/DDBJ whole genome shotgun (WGS) entry which is preliminary data.</text>
</comment>
<evidence type="ECO:0000313" key="1">
    <source>
        <dbReference type="EMBL" id="KAI0030939.1"/>
    </source>
</evidence>